<dbReference type="Proteomes" id="UP000790377">
    <property type="component" value="Unassembled WGS sequence"/>
</dbReference>
<sequence length="282" mass="32148">MATWPWERAINPHYEEVKAESGAWFRGFKAFNPQSQKAFDRCDFARFAALAYPRASREHLRTGCDLIKVYFIIDEYTDIENAAVTRDMVEVAIDALRKPHTPRPKGEVILGEVVRQFWELAIKTASSASQRHFLKEFTDWLPAIVAQSADRDQGICRSVDGYLAARRDNIALRPSFMVLEIAMELPDEVYYHPEVVELTGYITDIVIIDNDIASYNREQATGDENYNLITAAIHEYNLDVGSAIAWAASCHTELQRKFVDGLKKVPSWGSEIDDQLQEYIHG</sequence>
<feature type="non-terminal residue" evidence="1">
    <location>
        <position position="282"/>
    </location>
</feature>
<protein>
    <submittedName>
        <fullName evidence="1">Isoprenoid synthase domain-containing protein</fullName>
    </submittedName>
</protein>
<name>A0ACB8A4N4_9AGAM</name>
<proteinExistence type="predicted"/>
<organism evidence="1 2">
    <name type="scientific">Hygrophoropsis aurantiaca</name>
    <dbReference type="NCBI Taxonomy" id="72124"/>
    <lineage>
        <taxon>Eukaryota</taxon>
        <taxon>Fungi</taxon>
        <taxon>Dikarya</taxon>
        <taxon>Basidiomycota</taxon>
        <taxon>Agaricomycotina</taxon>
        <taxon>Agaricomycetes</taxon>
        <taxon>Agaricomycetidae</taxon>
        <taxon>Boletales</taxon>
        <taxon>Coniophorineae</taxon>
        <taxon>Hygrophoropsidaceae</taxon>
        <taxon>Hygrophoropsis</taxon>
    </lineage>
</organism>
<reference evidence="1" key="1">
    <citation type="journal article" date="2021" name="New Phytol.">
        <title>Evolutionary innovations through gain and loss of genes in the ectomycorrhizal Boletales.</title>
        <authorList>
            <person name="Wu G."/>
            <person name="Miyauchi S."/>
            <person name="Morin E."/>
            <person name="Kuo A."/>
            <person name="Drula E."/>
            <person name="Varga T."/>
            <person name="Kohler A."/>
            <person name="Feng B."/>
            <person name="Cao Y."/>
            <person name="Lipzen A."/>
            <person name="Daum C."/>
            <person name="Hundley H."/>
            <person name="Pangilinan J."/>
            <person name="Johnson J."/>
            <person name="Barry K."/>
            <person name="LaButti K."/>
            <person name="Ng V."/>
            <person name="Ahrendt S."/>
            <person name="Min B."/>
            <person name="Choi I.G."/>
            <person name="Park H."/>
            <person name="Plett J.M."/>
            <person name="Magnuson J."/>
            <person name="Spatafora J.W."/>
            <person name="Nagy L.G."/>
            <person name="Henrissat B."/>
            <person name="Grigoriev I.V."/>
            <person name="Yang Z.L."/>
            <person name="Xu J."/>
            <person name="Martin F.M."/>
        </authorList>
    </citation>
    <scope>NUCLEOTIDE SEQUENCE</scope>
    <source>
        <strain evidence="1">ATCC 28755</strain>
    </source>
</reference>
<accession>A0ACB8A4N4</accession>
<keyword evidence="2" id="KW-1185">Reference proteome</keyword>
<comment type="caution">
    <text evidence="1">The sequence shown here is derived from an EMBL/GenBank/DDBJ whole genome shotgun (WGS) entry which is preliminary data.</text>
</comment>
<evidence type="ECO:0000313" key="1">
    <source>
        <dbReference type="EMBL" id="KAH7908011.1"/>
    </source>
</evidence>
<evidence type="ECO:0000313" key="2">
    <source>
        <dbReference type="Proteomes" id="UP000790377"/>
    </source>
</evidence>
<gene>
    <name evidence="1" type="ORF">BJ138DRAFT_410864</name>
</gene>
<dbReference type="EMBL" id="MU267853">
    <property type="protein sequence ID" value="KAH7908011.1"/>
    <property type="molecule type" value="Genomic_DNA"/>
</dbReference>